<keyword evidence="8" id="KW-0282">Flagellum</keyword>
<evidence type="ECO:0000256" key="6">
    <source>
        <dbReference type="ARBA" id="ARBA00023136"/>
    </source>
</evidence>
<evidence type="ECO:0000313" key="8">
    <source>
        <dbReference type="EMBL" id="MET3690690.1"/>
    </source>
</evidence>
<keyword evidence="4 7" id="KW-0812">Transmembrane</keyword>
<evidence type="ECO:0000256" key="3">
    <source>
        <dbReference type="ARBA" id="ARBA00022475"/>
    </source>
</evidence>
<sequence>MTALVASGLLGPESFLGVFLIFCRVGACLLIVPGFSSPRVPAQVRLLISLAVSLALSPLLLPLFQGKLSAQDPGATLAWIVTESLTGLVLGFLGRIFYVVLETVVNAAVTMVGFGGMPGSVAEGMDPVPAVEAMIMMAAAALLFAADLHWELFRGLIDSYSRIPPGEGIGSQAALVRIVDQVTTAFVLGLRITSPFLIYAVAVNLAAGFINKLVPQIPVYFIATPFIMAGGLLLLYAITNEFMMQFVMGYFDYLRRG</sequence>
<keyword evidence="3" id="KW-1003">Cell membrane</keyword>
<dbReference type="NCBIfam" id="NF009416">
    <property type="entry name" value="PRK12780.1"/>
    <property type="match status" value="1"/>
</dbReference>
<feature type="transmembrane region" description="Helical" evidence="7">
    <location>
        <begin position="14"/>
        <end position="32"/>
    </location>
</feature>
<comment type="caution">
    <text evidence="8">The sequence shown here is derived from an EMBL/GenBank/DDBJ whole genome shotgun (WGS) entry which is preliminary data.</text>
</comment>
<feature type="transmembrane region" description="Helical" evidence="7">
    <location>
        <begin position="104"/>
        <end position="121"/>
    </location>
</feature>
<dbReference type="RefSeq" id="WP_238279923.1">
    <property type="nucleotide sequence ID" value="NZ_BPQL01000069.1"/>
</dbReference>
<protein>
    <submittedName>
        <fullName evidence="8">Flagellar biosynthetic protein FliR</fullName>
    </submittedName>
</protein>
<gene>
    <name evidence="8" type="ORF">ABID43_000209</name>
</gene>
<keyword evidence="6 7" id="KW-0472">Membrane</keyword>
<dbReference type="PRINTS" id="PR00953">
    <property type="entry name" value="TYPE3IMRPROT"/>
</dbReference>
<feature type="transmembrane region" description="Helical" evidence="7">
    <location>
        <begin position="76"/>
        <end position="97"/>
    </location>
</feature>
<comment type="subcellular location">
    <subcellularLocation>
        <location evidence="1">Cell membrane</location>
        <topology evidence="1">Multi-pass membrane protein</topology>
    </subcellularLocation>
</comment>
<dbReference type="EMBL" id="JBEPMM010000001">
    <property type="protein sequence ID" value="MET3690690.1"/>
    <property type="molecule type" value="Genomic_DNA"/>
</dbReference>
<feature type="transmembrane region" description="Helical" evidence="7">
    <location>
        <begin position="220"/>
        <end position="238"/>
    </location>
</feature>
<feature type="transmembrane region" description="Helical" evidence="7">
    <location>
        <begin position="44"/>
        <end position="64"/>
    </location>
</feature>
<proteinExistence type="inferred from homology"/>
<keyword evidence="8" id="KW-0966">Cell projection</keyword>
<keyword evidence="8" id="KW-0969">Cilium</keyword>
<evidence type="ECO:0000313" key="9">
    <source>
        <dbReference type="Proteomes" id="UP001549145"/>
    </source>
</evidence>
<dbReference type="InterPro" id="IPR002010">
    <property type="entry name" value="T3SS_IM_R"/>
</dbReference>
<dbReference type="Pfam" id="PF01311">
    <property type="entry name" value="Bac_export_1"/>
    <property type="match status" value="1"/>
</dbReference>
<dbReference type="PANTHER" id="PTHR30065:SF1">
    <property type="entry name" value="SURFACE PRESENTATION OF ANTIGENS PROTEIN SPAR"/>
    <property type="match status" value="1"/>
</dbReference>
<dbReference type="Proteomes" id="UP001549145">
    <property type="component" value="Unassembled WGS sequence"/>
</dbReference>
<feature type="transmembrane region" description="Helical" evidence="7">
    <location>
        <begin position="133"/>
        <end position="153"/>
    </location>
</feature>
<evidence type="ECO:0000256" key="4">
    <source>
        <dbReference type="ARBA" id="ARBA00022692"/>
    </source>
</evidence>
<evidence type="ECO:0000256" key="1">
    <source>
        <dbReference type="ARBA" id="ARBA00004651"/>
    </source>
</evidence>
<organism evidence="8 9">
    <name type="scientific">Methylobacterium goesingense</name>
    <dbReference type="NCBI Taxonomy" id="243690"/>
    <lineage>
        <taxon>Bacteria</taxon>
        <taxon>Pseudomonadati</taxon>
        <taxon>Pseudomonadota</taxon>
        <taxon>Alphaproteobacteria</taxon>
        <taxon>Hyphomicrobiales</taxon>
        <taxon>Methylobacteriaceae</taxon>
        <taxon>Methylobacterium</taxon>
    </lineage>
</organism>
<accession>A0ABV2L1Q0</accession>
<keyword evidence="5 7" id="KW-1133">Transmembrane helix</keyword>
<evidence type="ECO:0000256" key="2">
    <source>
        <dbReference type="ARBA" id="ARBA00009772"/>
    </source>
</evidence>
<feature type="transmembrane region" description="Helical" evidence="7">
    <location>
        <begin position="196"/>
        <end position="214"/>
    </location>
</feature>
<name>A0ABV2L1Q0_9HYPH</name>
<comment type="similarity">
    <text evidence="2">Belongs to the FliR/MopE/SpaR family.</text>
</comment>
<evidence type="ECO:0000256" key="5">
    <source>
        <dbReference type="ARBA" id="ARBA00022989"/>
    </source>
</evidence>
<reference evidence="8 9" key="1">
    <citation type="submission" date="2024-06" db="EMBL/GenBank/DDBJ databases">
        <title>Genomic Encyclopedia of Type Strains, Phase IV (KMG-IV): sequencing the most valuable type-strain genomes for metagenomic binning, comparative biology and taxonomic classification.</title>
        <authorList>
            <person name="Goeker M."/>
        </authorList>
    </citation>
    <scope>NUCLEOTIDE SEQUENCE [LARGE SCALE GENOMIC DNA]</scope>
    <source>
        <strain evidence="8 9">DSM 21331</strain>
    </source>
</reference>
<keyword evidence="9" id="KW-1185">Reference proteome</keyword>
<evidence type="ECO:0000256" key="7">
    <source>
        <dbReference type="SAM" id="Phobius"/>
    </source>
</evidence>
<dbReference type="PANTHER" id="PTHR30065">
    <property type="entry name" value="FLAGELLAR BIOSYNTHETIC PROTEIN FLIR"/>
    <property type="match status" value="1"/>
</dbReference>